<evidence type="ECO:0000256" key="6">
    <source>
        <dbReference type="ARBA" id="ARBA00022801"/>
    </source>
</evidence>
<accession>A0ABY5PCC7</accession>
<dbReference type="InterPro" id="IPR011324">
    <property type="entry name" value="Cytotoxic_necrot_fac-like_cat"/>
</dbReference>
<evidence type="ECO:0000256" key="1">
    <source>
        <dbReference type="ARBA" id="ARBA00000553"/>
    </source>
</evidence>
<evidence type="ECO:0000256" key="10">
    <source>
        <dbReference type="ARBA" id="ARBA00049893"/>
    </source>
</evidence>
<comment type="catalytic activity">
    <reaction evidence="8">
        <text>adenosine + H2O + H(+) = inosine + NH4(+)</text>
        <dbReference type="Rhea" id="RHEA:24408"/>
        <dbReference type="ChEBI" id="CHEBI:15377"/>
        <dbReference type="ChEBI" id="CHEBI:15378"/>
        <dbReference type="ChEBI" id="CHEBI:16335"/>
        <dbReference type="ChEBI" id="CHEBI:17596"/>
        <dbReference type="ChEBI" id="CHEBI:28938"/>
        <dbReference type="EC" id="3.5.4.4"/>
    </reaction>
    <physiologicalReaction direction="left-to-right" evidence="8">
        <dbReference type="Rhea" id="RHEA:24409"/>
    </physiologicalReaction>
</comment>
<evidence type="ECO:0000256" key="3">
    <source>
        <dbReference type="ARBA" id="ARBA00007353"/>
    </source>
</evidence>
<evidence type="ECO:0000313" key="11">
    <source>
        <dbReference type="EMBL" id="UUY02338.1"/>
    </source>
</evidence>
<dbReference type="Proteomes" id="UP001058860">
    <property type="component" value="Chromosome"/>
</dbReference>
<dbReference type="InterPro" id="IPR038371">
    <property type="entry name" value="Cu_polyphenol_OxRdtase_sf"/>
</dbReference>
<evidence type="ECO:0000256" key="2">
    <source>
        <dbReference type="ARBA" id="ARBA00003215"/>
    </source>
</evidence>
<name>A0ABY5PCC7_9ACTN</name>
<dbReference type="InterPro" id="IPR003730">
    <property type="entry name" value="Cu_polyphenol_OxRdtase"/>
</dbReference>
<evidence type="ECO:0000256" key="5">
    <source>
        <dbReference type="ARBA" id="ARBA00022723"/>
    </source>
</evidence>
<dbReference type="RefSeq" id="WP_353862867.1">
    <property type="nucleotide sequence ID" value="NZ_CP088295.1"/>
</dbReference>
<dbReference type="EMBL" id="CP088295">
    <property type="protein sequence ID" value="UUY02338.1"/>
    <property type="molecule type" value="Genomic_DNA"/>
</dbReference>
<protein>
    <submittedName>
        <fullName evidence="11">Polyphenol oxidase family protein</fullName>
    </submittedName>
</protein>
<dbReference type="Pfam" id="PF02578">
    <property type="entry name" value="Cu-oxidase_4"/>
    <property type="match status" value="1"/>
</dbReference>
<organism evidence="11 12">
    <name type="scientific">Svornostia abyssi</name>
    <dbReference type="NCBI Taxonomy" id="2898438"/>
    <lineage>
        <taxon>Bacteria</taxon>
        <taxon>Bacillati</taxon>
        <taxon>Actinomycetota</taxon>
        <taxon>Thermoleophilia</taxon>
        <taxon>Solirubrobacterales</taxon>
        <taxon>Baekduiaceae</taxon>
        <taxon>Svornostia</taxon>
    </lineage>
</organism>
<evidence type="ECO:0000313" key="12">
    <source>
        <dbReference type="Proteomes" id="UP001058860"/>
    </source>
</evidence>
<evidence type="ECO:0000256" key="4">
    <source>
        <dbReference type="ARBA" id="ARBA00022679"/>
    </source>
</evidence>
<keyword evidence="6" id="KW-0378">Hydrolase</keyword>
<keyword evidence="4" id="KW-0808">Transferase</keyword>
<comment type="catalytic activity">
    <reaction evidence="9">
        <text>adenosine + phosphate = alpha-D-ribose 1-phosphate + adenine</text>
        <dbReference type="Rhea" id="RHEA:27642"/>
        <dbReference type="ChEBI" id="CHEBI:16335"/>
        <dbReference type="ChEBI" id="CHEBI:16708"/>
        <dbReference type="ChEBI" id="CHEBI:43474"/>
        <dbReference type="ChEBI" id="CHEBI:57720"/>
        <dbReference type="EC" id="2.4.2.1"/>
    </reaction>
    <physiologicalReaction direction="left-to-right" evidence="9">
        <dbReference type="Rhea" id="RHEA:27643"/>
    </physiologicalReaction>
</comment>
<keyword evidence="7" id="KW-0862">Zinc</keyword>
<comment type="function">
    <text evidence="2">Purine nucleoside enzyme that catalyzes the phosphorolysis of adenosine and inosine nucleosides, yielding D-ribose 1-phosphate and the respective free bases, adenine and hypoxanthine. Also catalyzes the phosphorolysis of S-methyl-5'-thioadenosine into adenine and S-methyl-5-thio-alpha-D-ribose 1-phosphate. Also has adenosine deaminase activity.</text>
</comment>
<comment type="catalytic activity">
    <reaction evidence="1">
        <text>inosine + phosphate = alpha-D-ribose 1-phosphate + hypoxanthine</text>
        <dbReference type="Rhea" id="RHEA:27646"/>
        <dbReference type="ChEBI" id="CHEBI:17368"/>
        <dbReference type="ChEBI" id="CHEBI:17596"/>
        <dbReference type="ChEBI" id="CHEBI:43474"/>
        <dbReference type="ChEBI" id="CHEBI:57720"/>
        <dbReference type="EC" id="2.4.2.1"/>
    </reaction>
    <physiologicalReaction direction="left-to-right" evidence="1">
        <dbReference type="Rhea" id="RHEA:27647"/>
    </physiologicalReaction>
</comment>
<dbReference type="Gene3D" id="3.60.140.10">
    <property type="entry name" value="CNF1/YfiH-like putative cysteine hydrolases"/>
    <property type="match status" value="1"/>
</dbReference>
<gene>
    <name evidence="11" type="ORF">LRS13_16710</name>
</gene>
<sequence>MLATALPEPFTWAQDHIRIDLGAGAHALFTTRRGGVATGPYESLDLAIGDGGHDRDAVRENYRRVADLVGVPRDHIVQGRQVHETVVACVDGPGPVAEGVDGHATAQSGLALLVLTADCLPVALAADGAVAMIHAGWRGLAGGILDEGVRALRDVGGTGPVIAAIGPGAGGCCYEVGDEVRAAFADVPAARAGRHIDLKLIAAARLRAAGVDRVHDVGLCTMCSDPSLFFSHRRDAGVTGRQAGIAWRS</sequence>
<comment type="catalytic activity">
    <reaction evidence="10">
        <text>S-methyl-5'-thioadenosine + phosphate = 5-(methylsulfanyl)-alpha-D-ribose 1-phosphate + adenine</text>
        <dbReference type="Rhea" id="RHEA:11852"/>
        <dbReference type="ChEBI" id="CHEBI:16708"/>
        <dbReference type="ChEBI" id="CHEBI:17509"/>
        <dbReference type="ChEBI" id="CHEBI:43474"/>
        <dbReference type="ChEBI" id="CHEBI:58533"/>
        <dbReference type="EC" id="2.4.2.28"/>
    </reaction>
    <physiologicalReaction direction="left-to-right" evidence="10">
        <dbReference type="Rhea" id="RHEA:11853"/>
    </physiologicalReaction>
</comment>
<evidence type="ECO:0000256" key="9">
    <source>
        <dbReference type="ARBA" id="ARBA00048968"/>
    </source>
</evidence>
<comment type="similarity">
    <text evidence="3">Belongs to the purine nucleoside phosphorylase YfiH/LACC1 family.</text>
</comment>
<evidence type="ECO:0000256" key="8">
    <source>
        <dbReference type="ARBA" id="ARBA00047989"/>
    </source>
</evidence>
<proteinExistence type="inferred from homology"/>
<reference evidence="12" key="1">
    <citation type="submission" date="2021-11" db="EMBL/GenBank/DDBJ databases">
        <title>Cultivation dependent microbiological survey of springs from the worlds oldest radium mine currently devoted to the extraction of radon-saturated water.</title>
        <authorList>
            <person name="Kapinusova G."/>
            <person name="Smrhova T."/>
            <person name="Strejcek M."/>
            <person name="Suman J."/>
            <person name="Jani K."/>
            <person name="Pajer P."/>
            <person name="Uhlik O."/>
        </authorList>
    </citation>
    <scope>NUCLEOTIDE SEQUENCE [LARGE SCALE GENOMIC DNA]</scope>
    <source>
        <strain evidence="12">J379</strain>
    </source>
</reference>
<dbReference type="CDD" id="cd16833">
    <property type="entry name" value="YfiH"/>
    <property type="match status" value="1"/>
</dbReference>
<evidence type="ECO:0000256" key="7">
    <source>
        <dbReference type="ARBA" id="ARBA00022833"/>
    </source>
</evidence>
<keyword evidence="5" id="KW-0479">Metal-binding</keyword>
<keyword evidence="12" id="KW-1185">Reference proteome</keyword>
<dbReference type="SUPFAM" id="SSF64438">
    <property type="entry name" value="CNF1/YfiH-like putative cysteine hydrolases"/>
    <property type="match status" value="1"/>
</dbReference>
<dbReference type="PANTHER" id="PTHR30616:SF2">
    <property type="entry name" value="PURINE NUCLEOSIDE PHOSPHORYLASE LACC1"/>
    <property type="match status" value="1"/>
</dbReference>
<dbReference type="PANTHER" id="PTHR30616">
    <property type="entry name" value="UNCHARACTERIZED PROTEIN YFIH"/>
    <property type="match status" value="1"/>
</dbReference>